<keyword evidence="4 11" id="KW-0145">Chemotaxis</keyword>
<protein>
    <recommendedName>
        <fullName evidence="2 10">Flagellar motor switch protein FliM</fullName>
    </recommendedName>
</protein>
<dbReference type="Gene3D" id="2.30.330.10">
    <property type="entry name" value="SpoA-like"/>
    <property type="match status" value="1"/>
</dbReference>
<keyword evidence="3 11" id="KW-1003">Cell membrane</keyword>
<dbReference type="Proteomes" id="UP000003374">
    <property type="component" value="Unassembled WGS sequence"/>
</dbReference>
<keyword evidence="13" id="KW-0969">Cilium</keyword>
<dbReference type="eggNOG" id="COG1868">
    <property type="taxonomic scope" value="Bacteria"/>
</dbReference>
<dbReference type="GO" id="GO:0009425">
    <property type="term" value="C:bacterial-type flagellum basal body"/>
    <property type="evidence" value="ECO:0007669"/>
    <property type="project" value="UniProtKB-SubCell"/>
</dbReference>
<keyword evidence="5 11" id="KW-0997">Cell inner membrane</keyword>
<dbReference type="STRING" id="314278.NB231_02033"/>
<proteinExistence type="inferred from homology"/>
<organism evidence="13 14">
    <name type="scientific">Nitrococcus mobilis Nb-231</name>
    <dbReference type="NCBI Taxonomy" id="314278"/>
    <lineage>
        <taxon>Bacteria</taxon>
        <taxon>Pseudomonadati</taxon>
        <taxon>Pseudomonadota</taxon>
        <taxon>Gammaproteobacteria</taxon>
        <taxon>Chromatiales</taxon>
        <taxon>Ectothiorhodospiraceae</taxon>
        <taxon>Nitrococcus</taxon>
    </lineage>
</organism>
<dbReference type="OrthoDB" id="9806941at2"/>
<evidence type="ECO:0000259" key="12">
    <source>
        <dbReference type="Pfam" id="PF01052"/>
    </source>
</evidence>
<keyword evidence="13" id="KW-0282">Flagellum</keyword>
<accession>A4BUE3</accession>
<evidence type="ECO:0000256" key="4">
    <source>
        <dbReference type="ARBA" id="ARBA00022500"/>
    </source>
</evidence>
<dbReference type="Pfam" id="PF01052">
    <property type="entry name" value="FliMN_C"/>
    <property type="match status" value="1"/>
</dbReference>
<dbReference type="GO" id="GO:0005886">
    <property type="term" value="C:plasma membrane"/>
    <property type="evidence" value="ECO:0007669"/>
    <property type="project" value="UniProtKB-SubCell"/>
</dbReference>
<dbReference type="EMBL" id="AAOF01000018">
    <property type="protein sequence ID" value="EAR20657.1"/>
    <property type="molecule type" value="Genomic_DNA"/>
</dbReference>
<dbReference type="AlphaFoldDB" id="A4BUE3"/>
<dbReference type="PANTHER" id="PTHR30034">
    <property type="entry name" value="FLAGELLAR MOTOR SWITCH PROTEIN FLIM"/>
    <property type="match status" value="1"/>
</dbReference>
<reference evidence="13 14" key="1">
    <citation type="submission" date="2006-02" db="EMBL/GenBank/DDBJ databases">
        <authorList>
            <person name="Waterbury J."/>
            <person name="Ferriera S."/>
            <person name="Johnson J."/>
            <person name="Kravitz S."/>
            <person name="Halpern A."/>
            <person name="Remington K."/>
            <person name="Beeson K."/>
            <person name="Tran B."/>
            <person name="Rogers Y.-H."/>
            <person name="Friedman R."/>
            <person name="Venter J.C."/>
        </authorList>
    </citation>
    <scope>NUCLEOTIDE SEQUENCE [LARGE SCALE GENOMIC DNA]</scope>
    <source>
        <strain evidence="13 14">Nb-231</strain>
    </source>
</reference>
<keyword evidence="7 11" id="KW-0472">Membrane</keyword>
<dbReference type="PRINTS" id="PR00955">
    <property type="entry name" value="FLGMOTORFLIM"/>
</dbReference>
<dbReference type="GO" id="GO:0050918">
    <property type="term" value="P:positive chemotaxis"/>
    <property type="evidence" value="ECO:0007669"/>
    <property type="project" value="TreeGrafter"/>
</dbReference>
<gene>
    <name evidence="13" type="ORF">NB231_02033</name>
</gene>
<evidence type="ECO:0000313" key="14">
    <source>
        <dbReference type="Proteomes" id="UP000003374"/>
    </source>
</evidence>
<dbReference type="InterPro" id="IPR001689">
    <property type="entry name" value="Flag_FliM"/>
</dbReference>
<comment type="function">
    <text evidence="9 11">FliM is one of three proteins (FliG, FliN, FliM) that forms the rotor-mounted switch complex (C ring), located at the base of the basal body. This complex interacts with the CheY and CheZ chemotaxis proteins, in addition to contacting components of the motor that determine the direction of flagellar rotation.</text>
</comment>
<evidence type="ECO:0000256" key="2">
    <source>
        <dbReference type="ARBA" id="ARBA00021898"/>
    </source>
</evidence>
<feature type="domain" description="Flagellar motor switch protein FliN-like C-terminal" evidence="12">
    <location>
        <begin position="253"/>
        <end position="321"/>
    </location>
</feature>
<comment type="caution">
    <text evidence="13">The sequence shown here is derived from an EMBL/GenBank/DDBJ whole genome shotgun (WGS) entry which is preliminary data.</text>
</comment>
<evidence type="ECO:0000256" key="11">
    <source>
        <dbReference type="PIRNR" id="PIRNR002888"/>
    </source>
</evidence>
<dbReference type="NCBIfam" id="TIGR01397">
    <property type="entry name" value="fliM_switch"/>
    <property type="match status" value="1"/>
</dbReference>
<evidence type="ECO:0000256" key="3">
    <source>
        <dbReference type="ARBA" id="ARBA00022475"/>
    </source>
</evidence>
<sequence>MTNQDVLSQEEIDALLHGIDGGEIEGAEPEPPSGGISAYEFQFQDRIVRGRMPTLEMINERFARLLRTGLFNMLRKTAEVSVVGVELLKFSEYVHTLYLPTSLNLVKVPPLRGTGLCVLDPKLVFILVDNFFGGDGRYFSKIEGREFTPTETRVIRKVLEQGFADLREAWNPVLPVDFEFLNMEVNPQFANIVSPSEAVVVSRFHVELNGGGGDLHITLPYTMIEPVRDVLSAGVQSDRNDVDQRWVRSLREEMKSAPVRLSCRLTEARVSLHELMRLQPGDIIPIEMPETVVLRAAEVPVLRGRLGCSGGNVAVKITEPIRAPQYQSLISLRRRT</sequence>
<evidence type="ECO:0000256" key="9">
    <source>
        <dbReference type="ARBA" id="ARBA00025044"/>
    </source>
</evidence>
<evidence type="ECO:0000256" key="6">
    <source>
        <dbReference type="ARBA" id="ARBA00022779"/>
    </source>
</evidence>
<dbReference type="InterPro" id="IPR001543">
    <property type="entry name" value="FliN-like_C"/>
</dbReference>
<dbReference type="SUPFAM" id="SSF101801">
    <property type="entry name" value="Surface presentation of antigens (SPOA)"/>
    <property type="match status" value="1"/>
</dbReference>
<keyword evidence="6 11" id="KW-0283">Flagellar rotation</keyword>
<keyword evidence="8 11" id="KW-0975">Bacterial flagellum</keyword>
<dbReference type="GO" id="GO:0071978">
    <property type="term" value="P:bacterial-type flagellum-dependent swarming motility"/>
    <property type="evidence" value="ECO:0007669"/>
    <property type="project" value="TreeGrafter"/>
</dbReference>
<evidence type="ECO:0000256" key="7">
    <source>
        <dbReference type="ARBA" id="ARBA00023136"/>
    </source>
</evidence>
<dbReference type="GO" id="GO:0003774">
    <property type="term" value="F:cytoskeletal motor activity"/>
    <property type="evidence" value="ECO:0007669"/>
    <property type="project" value="InterPro"/>
</dbReference>
<dbReference type="RefSeq" id="WP_004999315.1">
    <property type="nucleotide sequence ID" value="NZ_CH672427.1"/>
</dbReference>
<keyword evidence="13" id="KW-0966">Cell projection</keyword>
<dbReference type="InterPro" id="IPR028976">
    <property type="entry name" value="CheC-like_sf"/>
</dbReference>
<evidence type="ECO:0000313" key="13">
    <source>
        <dbReference type="EMBL" id="EAR20657.1"/>
    </source>
</evidence>
<dbReference type="PIRSF" id="PIRSF002888">
    <property type="entry name" value="FliM"/>
    <property type="match status" value="1"/>
</dbReference>
<dbReference type="CDD" id="cd17908">
    <property type="entry name" value="FliM"/>
    <property type="match status" value="1"/>
</dbReference>
<keyword evidence="14" id="KW-1185">Reference proteome</keyword>
<evidence type="ECO:0000256" key="5">
    <source>
        <dbReference type="ARBA" id="ARBA00022519"/>
    </source>
</evidence>
<dbReference type="Gene3D" id="3.40.1550.10">
    <property type="entry name" value="CheC-like"/>
    <property type="match status" value="1"/>
</dbReference>
<name>A4BUE3_9GAMM</name>
<evidence type="ECO:0000256" key="10">
    <source>
        <dbReference type="NCBIfam" id="TIGR01397"/>
    </source>
</evidence>
<evidence type="ECO:0000256" key="8">
    <source>
        <dbReference type="ARBA" id="ARBA00023143"/>
    </source>
</evidence>
<dbReference type="SUPFAM" id="SSF103039">
    <property type="entry name" value="CheC-like"/>
    <property type="match status" value="1"/>
</dbReference>
<dbReference type="Pfam" id="PF02154">
    <property type="entry name" value="FliM"/>
    <property type="match status" value="1"/>
</dbReference>
<comment type="subcellular location">
    <subcellularLocation>
        <location evidence="11">Cell inner membrane</location>
        <topology evidence="11">Peripheral membrane protein</topology>
    </subcellularLocation>
    <subcellularLocation>
        <location evidence="11">Bacterial flagellum basal body</location>
    </subcellularLocation>
</comment>
<dbReference type="PANTHER" id="PTHR30034:SF3">
    <property type="entry name" value="FLAGELLAR MOTOR SWITCH PROTEIN FLIM"/>
    <property type="match status" value="1"/>
</dbReference>
<dbReference type="HOGENOM" id="CLU_052646_1_2_6"/>
<dbReference type="InterPro" id="IPR036429">
    <property type="entry name" value="SpoA-like_sf"/>
</dbReference>
<evidence type="ECO:0000256" key="1">
    <source>
        <dbReference type="ARBA" id="ARBA00011049"/>
    </source>
</evidence>
<comment type="similarity">
    <text evidence="1 11">Belongs to the FliM family.</text>
</comment>